<dbReference type="AlphaFoldDB" id="A0A9W4X7P9"/>
<keyword evidence="4" id="KW-0808">Transferase</keyword>
<dbReference type="EMBL" id="CAMKVN010025749">
    <property type="protein sequence ID" value="CAI2200886.1"/>
    <property type="molecule type" value="Genomic_DNA"/>
</dbReference>
<keyword evidence="5" id="KW-0548">Nucleotidyltransferase</keyword>
<dbReference type="GO" id="GO:0003899">
    <property type="term" value="F:DNA-directed RNA polymerase activity"/>
    <property type="evidence" value="ECO:0007669"/>
    <property type="project" value="UniProtKB-EC"/>
</dbReference>
<dbReference type="SUPFAM" id="SSF64484">
    <property type="entry name" value="beta and beta-prime subunits of DNA dependent RNA-polymerase"/>
    <property type="match status" value="1"/>
</dbReference>
<keyword evidence="3" id="KW-0240">DNA-directed RNA polymerase</keyword>
<evidence type="ECO:0000256" key="4">
    <source>
        <dbReference type="ARBA" id="ARBA00022679"/>
    </source>
</evidence>
<comment type="caution">
    <text evidence="7">The sequence shown here is derived from an EMBL/GenBank/DDBJ whole genome shotgun (WGS) entry which is preliminary data.</text>
</comment>
<reference evidence="7" key="1">
    <citation type="submission" date="2022-08" db="EMBL/GenBank/DDBJ databases">
        <authorList>
            <person name="Kallberg Y."/>
            <person name="Tangrot J."/>
            <person name="Rosling A."/>
        </authorList>
    </citation>
    <scope>NUCLEOTIDE SEQUENCE</scope>
    <source>
        <strain evidence="7">Wild A</strain>
    </source>
</reference>
<accession>A0A9W4X7P9</accession>
<dbReference type="Proteomes" id="UP001153678">
    <property type="component" value="Unassembled WGS sequence"/>
</dbReference>
<dbReference type="GO" id="GO:0006351">
    <property type="term" value="P:DNA-templated transcription"/>
    <property type="evidence" value="ECO:0007669"/>
    <property type="project" value="InterPro"/>
</dbReference>
<keyword evidence="6" id="KW-0804">Transcription</keyword>
<name>A0A9W4X7P9_9GLOM</name>
<dbReference type="GO" id="GO:0005736">
    <property type="term" value="C:RNA polymerase I complex"/>
    <property type="evidence" value="ECO:0007669"/>
    <property type="project" value="TreeGrafter"/>
</dbReference>
<evidence type="ECO:0000256" key="2">
    <source>
        <dbReference type="ARBA" id="ARBA00012418"/>
    </source>
</evidence>
<keyword evidence="8" id="KW-1185">Reference proteome</keyword>
<evidence type="ECO:0000256" key="3">
    <source>
        <dbReference type="ARBA" id="ARBA00022478"/>
    </source>
</evidence>
<sequence length="105" mass="11367">KIVATEGVNIYSNDIAVILNTYGVKAARTAILKEVSGVLLYNGIDTFEGKYKPFNRIGLDTSISPLLKMSFETTFHGDTDLLDSLLARLVLGKVIQGGTGSFDVR</sequence>
<organism evidence="7 8">
    <name type="scientific">Funneliformis geosporum</name>
    <dbReference type="NCBI Taxonomy" id="1117311"/>
    <lineage>
        <taxon>Eukaryota</taxon>
        <taxon>Fungi</taxon>
        <taxon>Fungi incertae sedis</taxon>
        <taxon>Mucoromycota</taxon>
        <taxon>Glomeromycotina</taxon>
        <taxon>Glomeromycetes</taxon>
        <taxon>Glomerales</taxon>
        <taxon>Glomeraceae</taxon>
        <taxon>Funneliformis</taxon>
    </lineage>
</organism>
<dbReference type="PANTHER" id="PTHR19376:SF11">
    <property type="entry name" value="DNA-DIRECTED RNA POLYMERASE I SUBUNIT RPA1"/>
    <property type="match status" value="1"/>
</dbReference>
<evidence type="ECO:0000256" key="1">
    <source>
        <dbReference type="ARBA" id="ARBA00006460"/>
    </source>
</evidence>
<dbReference type="PANTHER" id="PTHR19376">
    <property type="entry name" value="DNA-DIRECTED RNA POLYMERASE"/>
    <property type="match status" value="1"/>
</dbReference>
<feature type="non-terminal residue" evidence="7">
    <location>
        <position position="1"/>
    </location>
</feature>
<evidence type="ECO:0000313" key="7">
    <source>
        <dbReference type="EMBL" id="CAI2200886.1"/>
    </source>
</evidence>
<evidence type="ECO:0000256" key="6">
    <source>
        <dbReference type="ARBA" id="ARBA00023163"/>
    </source>
</evidence>
<evidence type="ECO:0000313" key="8">
    <source>
        <dbReference type="Proteomes" id="UP001153678"/>
    </source>
</evidence>
<dbReference type="OrthoDB" id="270392at2759"/>
<feature type="non-terminal residue" evidence="7">
    <location>
        <position position="105"/>
    </location>
</feature>
<dbReference type="EC" id="2.7.7.6" evidence="2"/>
<proteinExistence type="inferred from homology"/>
<gene>
    <name evidence="7" type="ORF">FWILDA_LOCUS19791</name>
</gene>
<protein>
    <recommendedName>
        <fullName evidence="2">DNA-directed RNA polymerase</fullName>
        <ecNumber evidence="2">2.7.7.6</ecNumber>
    </recommendedName>
</protein>
<comment type="similarity">
    <text evidence="1">Belongs to the RNA polymerase beta' chain family.</text>
</comment>
<dbReference type="InterPro" id="IPR045867">
    <property type="entry name" value="DNA-dir_RpoC_beta_prime"/>
</dbReference>
<evidence type="ECO:0000256" key="5">
    <source>
        <dbReference type="ARBA" id="ARBA00022695"/>
    </source>
</evidence>